<proteinExistence type="predicted"/>
<dbReference type="InterPro" id="IPR055170">
    <property type="entry name" value="GFO_IDH_MocA-like_dom"/>
</dbReference>
<dbReference type="GO" id="GO:0016491">
    <property type="term" value="F:oxidoreductase activity"/>
    <property type="evidence" value="ECO:0007669"/>
    <property type="project" value="UniProtKB-KW"/>
</dbReference>
<comment type="caution">
    <text evidence="4">The sequence shown here is derived from an EMBL/GenBank/DDBJ whole genome shotgun (WGS) entry which is preliminary data.</text>
</comment>
<protein>
    <submittedName>
        <fullName evidence="4">Gfo/Idh/MocA family oxidoreductase</fullName>
    </submittedName>
</protein>
<evidence type="ECO:0000256" key="1">
    <source>
        <dbReference type="ARBA" id="ARBA00023002"/>
    </source>
</evidence>
<dbReference type="Gene3D" id="3.40.50.720">
    <property type="entry name" value="NAD(P)-binding Rossmann-like Domain"/>
    <property type="match status" value="1"/>
</dbReference>
<sequence>MSYVALETRFGMTWRVVGANFDQMHMNTNVAWAADHPDVKVVGLCDEHPETSTGSLEESATDCEVPSGQQYDDLEVCLREVEPNIVIGGPMNSAHPAFVERVLAHGIHVAIEKPFAQSLADADRMLDADAESAGRLAVNWPVAWSPVHNELRELLATGTIGDVIEIQYYGGNAGAPPDDSWFYDPESGGGSLLDYLGYGATFTTWFRDGELPNTVSAHTHPPVGDSVDLQSASVCRYETGLSTLQTSLRTSTHPWEHDPIPAKGYDIVGTKGAITTRQHDVPIRVQTADVPDGYAVEPDPLEAPHTNLVQYLIHCLENDEPFVGPTDPKLCRKAQRIIETAQQSAAAAGVETELVGERR</sequence>
<evidence type="ECO:0000259" key="3">
    <source>
        <dbReference type="Pfam" id="PF22725"/>
    </source>
</evidence>
<dbReference type="PANTHER" id="PTHR43818:SF11">
    <property type="entry name" value="BCDNA.GH03377"/>
    <property type="match status" value="1"/>
</dbReference>
<dbReference type="SUPFAM" id="SSF55347">
    <property type="entry name" value="Glyceraldehyde-3-phosphate dehydrogenase-like, C-terminal domain"/>
    <property type="match status" value="1"/>
</dbReference>
<evidence type="ECO:0000313" key="5">
    <source>
        <dbReference type="Proteomes" id="UP001500962"/>
    </source>
</evidence>
<name>A0AAV3SI62_HALDO</name>
<dbReference type="AlphaFoldDB" id="A0AAV3SI62"/>
<reference evidence="4" key="1">
    <citation type="journal article" date="2014" name="Int. J. Syst. Evol. Microbiol.">
        <title>Complete genome sequence of Corynebacterium casei LMG S-19264T (=DSM 44701T), isolated from a smear-ripened cheese.</title>
        <authorList>
            <consortium name="US DOE Joint Genome Institute (JGI-PGF)"/>
            <person name="Walter F."/>
            <person name="Albersmeier A."/>
            <person name="Kalinowski J."/>
            <person name="Ruckert C."/>
        </authorList>
    </citation>
    <scope>NUCLEOTIDE SEQUENCE</scope>
    <source>
        <strain evidence="4">JCM 12289</strain>
    </source>
</reference>
<evidence type="ECO:0000313" key="4">
    <source>
        <dbReference type="EMBL" id="GAA0464884.1"/>
    </source>
</evidence>
<dbReference type="EMBL" id="BAAADN010000031">
    <property type="protein sequence ID" value="GAA0464884.1"/>
    <property type="molecule type" value="Genomic_DNA"/>
</dbReference>
<dbReference type="Pfam" id="PF22725">
    <property type="entry name" value="GFO_IDH_MocA_C3"/>
    <property type="match status" value="1"/>
</dbReference>
<dbReference type="Pfam" id="PF01408">
    <property type="entry name" value="GFO_IDH_MocA"/>
    <property type="match status" value="1"/>
</dbReference>
<accession>A0AAV3SI62</accession>
<dbReference type="GO" id="GO:0000166">
    <property type="term" value="F:nucleotide binding"/>
    <property type="evidence" value="ECO:0007669"/>
    <property type="project" value="InterPro"/>
</dbReference>
<feature type="domain" description="GFO/IDH/MocA-like oxidoreductase" evidence="3">
    <location>
        <begin position="149"/>
        <end position="274"/>
    </location>
</feature>
<dbReference type="Gene3D" id="3.30.360.10">
    <property type="entry name" value="Dihydrodipicolinate Reductase, domain 2"/>
    <property type="match status" value="1"/>
</dbReference>
<feature type="domain" description="Gfo/Idh/MocA-like oxidoreductase N-terminal" evidence="2">
    <location>
        <begin position="15"/>
        <end position="139"/>
    </location>
</feature>
<organism evidence="4 5">
    <name type="scientific">Halococcus dombrowskii</name>
    <dbReference type="NCBI Taxonomy" id="179637"/>
    <lineage>
        <taxon>Archaea</taxon>
        <taxon>Methanobacteriati</taxon>
        <taxon>Methanobacteriota</taxon>
        <taxon>Stenosarchaea group</taxon>
        <taxon>Halobacteria</taxon>
        <taxon>Halobacteriales</taxon>
        <taxon>Halococcaceae</taxon>
        <taxon>Halococcus</taxon>
    </lineage>
</organism>
<dbReference type="SUPFAM" id="SSF51735">
    <property type="entry name" value="NAD(P)-binding Rossmann-fold domains"/>
    <property type="match status" value="1"/>
</dbReference>
<evidence type="ECO:0000259" key="2">
    <source>
        <dbReference type="Pfam" id="PF01408"/>
    </source>
</evidence>
<reference evidence="4" key="2">
    <citation type="submission" date="2023-12" db="EMBL/GenBank/DDBJ databases">
        <authorList>
            <person name="Sun Q."/>
            <person name="Inoue M."/>
        </authorList>
    </citation>
    <scope>NUCLEOTIDE SEQUENCE</scope>
    <source>
        <strain evidence="4">JCM 12289</strain>
    </source>
</reference>
<dbReference type="InterPro" id="IPR050463">
    <property type="entry name" value="Gfo/Idh/MocA_oxidrdct_glycsds"/>
</dbReference>
<dbReference type="InterPro" id="IPR000683">
    <property type="entry name" value="Gfo/Idh/MocA-like_OxRdtase_N"/>
</dbReference>
<dbReference type="InterPro" id="IPR036291">
    <property type="entry name" value="NAD(P)-bd_dom_sf"/>
</dbReference>
<dbReference type="PANTHER" id="PTHR43818">
    <property type="entry name" value="BCDNA.GH03377"/>
    <property type="match status" value="1"/>
</dbReference>
<gene>
    <name evidence="4" type="ORF">GCM10008985_22290</name>
</gene>
<dbReference type="Proteomes" id="UP001500962">
    <property type="component" value="Unassembled WGS sequence"/>
</dbReference>
<keyword evidence="1" id="KW-0560">Oxidoreductase</keyword>